<dbReference type="Proteomes" id="UP000231962">
    <property type="component" value="Unassembled WGS sequence"/>
</dbReference>
<dbReference type="PROSITE" id="PS50112">
    <property type="entry name" value="PAS"/>
    <property type="match status" value="1"/>
</dbReference>
<feature type="domain" description="PAS" evidence="8">
    <location>
        <begin position="47"/>
        <end position="118"/>
    </location>
</feature>
<dbReference type="PRINTS" id="PR00344">
    <property type="entry name" value="BCTRLSENSOR"/>
</dbReference>
<dbReference type="Pfam" id="PF13426">
    <property type="entry name" value="PAS_9"/>
    <property type="match status" value="1"/>
</dbReference>
<dbReference type="CDD" id="cd00130">
    <property type="entry name" value="PAS"/>
    <property type="match status" value="1"/>
</dbReference>
<dbReference type="SMART" id="SM00388">
    <property type="entry name" value="HisKA"/>
    <property type="match status" value="1"/>
</dbReference>
<evidence type="ECO:0000313" key="12">
    <source>
        <dbReference type="Proteomes" id="UP000231990"/>
    </source>
</evidence>
<dbReference type="InterPro" id="IPR003594">
    <property type="entry name" value="HATPase_dom"/>
</dbReference>
<evidence type="ECO:0000256" key="3">
    <source>
        <dbReference type="ARBA" id="ARBA00022553"/>
    </source>
</evidence>
<dbReference type="InterPro" id="IPR003661">
    <property type="entry name" value="HisK_dim/P_dom"/>
</dbReference>
<dbReference type="EC" id="2.7.13.3" evidence="2"/>
<dbReference type="SMART" id="SM00091">
    <property type="entry name" value="PAS"/>
    <property type="match status" value="1"/>
</dbReference>
<dbReference type="Proteomes" id="UP000231990">
    <property type="component" value="Unassembled WGS sequence"/>
</dbReference>
<dbReference type="SUPFAM" id="SSF55874">
    <property type="entry name" value="ATPase domain of HSP90 chaperone/DNA topoisomerase II/histidine kinase"/>
    <property type="match status" value="1"/>
</dbReference>
<dbReference type="AlphaFoldDB" id="A0A2M9ZQS4"/>
<dbReference type="CDD" id="cd00082">
    <property type="entry name" value="HisKA"/>
    <property type="match status" value="1"/>
</dbReference>
<evidence type="ECO:0000256" key="6">
    <source>
        <dbReference type="SAM" id="MobiDB-lite"/>
    </source>
</evidence>
<feature type="region of interest" description="Disordered" evidence="6">
    <location>
        <begin position="1"/>
        <end position="20"/>
    </location>
</feature>
<evidence type="ECO:0000313" key="11">
    <source>
        <dbReference type="Proteomes" id="UP000231962"/>
    </source>
</evidence>
<sequence length="405" mass="46603">MESSPEPPTSHDHWSQKVNPSLFPGEGDNHLFLQHSLSQTQTRLEESEERYRFLFRNNPRPMFIMDMQSLEIIEGNESAIHLYGYSKQEFEKLTVLGLKFEEDRQAAIDGLAKAVKGYNKAIITRHRKKDGSEILMEASAQFFNWDGREVLLIEANDITENFKAREALEKALADVERSNRELEQFAYIASHDLQEPLRTIASYLQLLEKKHTKDLKQEALEFIGITIDAVKRLQMLIDSLLHYSRLGNRKEEWAPVNINQVLKDLCTDLSTSIETEKAKIEIEEPMPIVVGEAVQIGQLFQNLIANSIKFHKKEVPPYVRITWEKKKSMIQFCISDNGIGMEKKYFNKIFLIFQKLHNRSEYPGAGIGLSICKKIVSNHGGKIWVESSIGNGTEFYFTLPLRPKT</sequence>
<dbReference type="GO" id="GO:0000155">
    <property type="term" value="F:phosphorelay sensor kinase activity"/>
    <property type="evidence" value="ECO:0007669"/>
    <property type="project" value="InterPro"/>
</dbReference>
<evidence type="ECO:0000256" key="4">
    <source>
        <dbReference type="ARBA" id="ARBA00022679"/>
    </source>
</evidence>
<evidence type="ECO:0000313" key="10">
    <source>
        <dbReference type="EMBL" id="PJZ74385.1"/>
    </source>
</evidence>
<dbReference type="Pfam" id="PF02518">
    <property type="entry name" value="HATPase_c"/>
    <property type="match status" value="1"/>
</dbReference>
<evidence type="ECO:0000259" key="7">
    <source>
        <dbReference type="PROSITE" id="PS50109"/>
    </source>
</evidence>
<dbReference type="PANTHER" id="PTHR43304:SF1">
    <property type="entry name" value="PAC DOMAIN-CONTAINING PROTEIN"/>
    <property type="match status" value="1"/>
</dbReference>
<organism evidence="10 12">
    <name type="scientific">Leptospira perolatii</name>
    <dbReference type="NCBI Taxonomy" id="2023191"/>
    <lineage>
        <taxon>Bacteria</taxon>
        <taxon>Pseudomonadati</taxon>
        <taxon>Spirochaetota</taxon>
        <taxon>Spirochaetia</taxon>
        <taxon>Leptospirales</taxon>
        <taxon>Leptospiraceae</taxon>
        <taxon>Leptospira</taxon>
    </lineage>
</organism>
<dbReference type="InterPro" id="IPR052162">
    <property type="entry name" value="Sensor_kinase/Photoreceptor"/>
</dbReference>
<dbReference type="InterPro" id="IPR036890">
    <property type="entry name" value="HATPase_C_sf"/>
</dbReference>
<dbReference type="NCBIfam" id="TIGR00229">
    <property type="entry name" value="sensory_box"/>
    <property type="match status" value="1"/>
</dbReference>
<evidence type="ECO:0000256" key="5">
    <source>
        <dbReference type="ARBA" id="ARBA00022777"/>
    </source>
</evidence>
<dbReference type="EMBL" id="NPDY01000003">
    <property type="protein sequence ID" value="PJZ70549.1"/>
    <property type="molecule type" value="Genomic_DNA"/>
</dbReference>
<dbReference type="PROSITE" id="PS50109">
    <property type="entry name" value="HIS_KIN"/>
    <property type="match status" value="1"/>
</dbReference>
<name>A0A2M9ZQS4_9LEPT</name>
<dbReference type="Gene3D" id="1.10.287.130">
    <property type="match status" value="1"/>
</dbReference>
<dbReference type="RefSeq" id="WP_100713117.1">
    <property type="nucleotide sequence ID" value="NZ_NPDY01000003.1"/>
</dbReference>
<dbReference type="OrthoDB" id="9770795at2"/>
<dbReference type="InterPro" id="IPR036097">
    <property type="entry name" value="HisK_dim/P_sf"/>
</dbReference>
<feature type="domain" description="Histidine kinase" evidence="7">
    <location>
        <begin position="188"/>
        <end position="403"/>
    </location>
</feature>
<comment type="catalytic activity">
    <reaction evidence="1">
        <text>ATP + protein L-histidine = ADP + protein N-phospho-L-histidine.</text>
        <dbReference type="EC" id="2.7.13.3"/>
    </reaction>
</comment>
<dbReference type="PANTHER" id="PTHR43304">
    <property type="entry name" value="PHYTOCHROME-LIKE PROTEIN CPH1"/>
    <property type="match status" value="1"/>
</dbReference>
<accession>A0A2M9ZQS4</accession>
<gene>
    <name evidence="9" type="ORF">CH360_06060</name>
    <name evidence="10" type="ORF">CH373_05640</name>
</gene>
<comment type="caution">
    <text evidence="10">The sequence shown here is derived from an EMBL/GenBank/DDBJ whole genome shotgun (WGS) entry which is preliminary data.</text>
</comment>
<dbReference type="SUPFAM" id="SSF47384">
    <property type="entry name" value="Homodimeric domain of signal transducing histidine kinase"/>
    <property type="match status" value="1"/>
</dbReference>
<keyword evidence="4" id="KW-0808">Transferase</keyword>
<dbReference type="Pfam" id="PF00512">
    <property type="entry name" value="HisKA"/>
    <property type="match status" value="1"/>
</dbReference>
<dbReference type="SMART" id="SM00387">
    <property type="entry name" value="HATPase_c"/>
    <property type="match status" value="1"/>
</dbReference>
<dbReference type="InterPro" id="IPR004358">
    <property type="entry name" value="Sig_transdc_His_kin-like_C"/>
</dbReference>
<keyword evidence="5" id="KW-0418">Kinase</keyword>
<dbReference type="FunFam" id="3.30.565.10:FF:000006">
    <property type="entry name" value="Sensor histidine kinase WalK"/>
    <property type="match status" value="1"/>
</dbReference>
<dbReference type="InterPro" id="IPR005467">
    <property type="entry name" value="His_kinase_dom"/>
</dbReference>
<dbReference type="Gene3D" id="3.30.565.10">
    <property type="entry name" value="Histidine kinase-like ATPase, C-terminal domain"/>
    <property type="match status" value="1"/>
</dbReference>
<evidence type="ECO:0000256" key="1">
    <source>
        <dbReference type="ARBA" id="ARBA00000085"/>
    </source>
</evidence>
<keyword evidence="11" id="KW-1185">Reference proteome</keyword>
<keyword evidence="3" id="KW-0597">Phosphoprotein</keyword>
<dbReference type="InterPro" id="IPR035965">
    <property type="entry name" value="PAS-like_dom_sf"/>
</dbReference>
<dbReference type="EMBL" id="NPDZ01000002">
    <property type="protein sequence ID" value="PJZ74385.1"/>
    <property type="molecule type" value="Genomic_DNA"/>
</dbReference>
<evidence type="ECO:0000313" key="9">
    <source>
        <dbReference type="EMBL" id="PJZ70549.1"/>
    </source>
</evidence>
<dbReference type="Gene3D" id="3.30.450.20">
    <property type="entry name" value="PAS domain"/>
    <property type="match status" value="1"/>
</dbReference>
<protein>
    <recommendedName>
        <fullName evidence="2">histidine kinase</fullName>
        <ecNumber evidence="2">2.7.13.3</ecNumber>
    </recommendedName>
</protein>
<reference evidence="11 12" key="1">
    <citation type="submission" date="2017-07" db="EMBL/GenBank/DDBJ databases">
        <title>Leptospira spp. isolated from tropical soils.</title>
        <authorList>
            <person name="Thibeaux R."/>
            <person name="Iraola G."/>
            <person name="Ferres I."/>
            <person name="Bierque E."/>
            <person name="Girault D."/>
            <person name="Soupe-Gilbert M.-E."/>
            <person name="Picardeau M."/>
            <person name="Goarant C."/>
        </authorList>
    </citation>
    <scope>NUCLEOTIDE SEQUENCE [LARGE SCALE GENOMIC DNA]</scope>
    <source>
        <strain evidence="10 12">FH1-B-B1</strain>
        <strain evidence="9 11">FH1-B-C1</strain>
    </source>
</reference>
<evidence type="ECO:0000256" key="2">
    <source>
        <dbReference type="ARBA" id="ARBA00012438"/>
    </source>
</evidence>
<proteinExistence type="predicted"/>
<evidence type="ECO:0000259" key="8">
    <source>
        <dbReference type="PROSITE" id="PS50112"/>
    </source>
</evidence>
<dbReference type="SUPFAM" id="SSF55785">
    <property type="entry name" value="PYP-like sensor domain (PAS domain)"/>
    <property type="match status" value="1"/>
</dbReference>
<dbReference type="InterPro" id="IPR000014">
    <property type="entry name" value="PAS"/>
</dbReference>